<dbReference type="GO" id="GO:0071978">
    <property type="term" value="P:bacterial-type flagellum-dependent swarming motility"/>
    <property type="evidence" value="ECO:0007669"/>
    <property type="project" value="TreeGrafter"/>
</dbReference>
<evidence type="ECO:0000313" key="6">
    <source>
        <dbReference type="Proteomes" id="UP000256869"/>
    </source>
</evidence>
<name>A0A3D9I7J0_9BACL</name>
<dbReference type="InterPro" id="IPR010930">
    <property type="entry name" value="Flg_bb/hook_C_dom"/>
</dbReference>
<keyword evidence="5" id="KW-0966">Cell projection</keyword>
<dbReference type="InterPro" id="IPR037925">
    <property type="entry name" value="FlgE/F/G-like"/>
</dbReference>
<keyword evidence="5" id="KW-0282">Flagellum</keyword>
<evidence type="ECO:0000259" key="3">
    <source>
        <dbReference type="Pfam" id="PF06429"/>
    </source>
</evidence>
<accession>A0A3D9I7J0</accession>
<dbReference type="RefSeq" id="WP_115993947.1">
    <property type="nucleotide sequence ID" value="NZ_QRDY01000010.1"/>
</dbReference>
<evidence type="ECO:0000259" key="2">
    <source>
        <dbReference type="Pfam" id="PF00460"/>
    </source>
</evidence>
<evidence type="ECO:0000313" key="5">
    <source>
        <dbReference type="EMBL" id="RED57661.1"/>
    </source>
</evidence>
<dbReference type="Pfam" id="PF00460">
    <property type="entry name" value="Flg_bb_rod"/>
    <property type="match status" value="1"/>
</dbReference>
<dbReference type="Pfam" id="PF06429">
    <property type="entry name" value="Flg_bbr_C"/>
    <property type="match status" value="1"/>
</dbReference>
<dbReference type="GO" id="GO:0009288">
    <property type="term" value="C:bacterial-type flagellum"/>
    <property type="evidence" value="ECO:0007669"/>
    <property type="project" value="TreeGrafter"/>
</dbReference>
<proteinExistence type="inferred from homology"/>
<keyword evidence="5" id="KW-0969">Cilium</keyword>
<dbReference type="InterPro" id="IPR001444">
    <property type="entry name" value="Flag_bb_rod_N"/>
</dbReference>
<comment type="similarity">
    <text evidence="1">Belongs to the flagella basal body rod proteins family.</text>
</comment>
<dbReference type="PROSITE" id="PS00588">
    <property type="entry name" value="FLAGELLA_BB_ROD"/>
    <property type="match status" value="1"/>
</dbReference>
<dbReference type="InterPro" id="IPR053967">
    <property type="entry name" value="LlgE_F_G-like_D1"/>
</dbReference>
<gene>
    <name evidence="5" type="ORF">DFP95_110134</name>
</gene>
<dbReference type="PANTHER" id="PTHR30435">
    <property type="entry name" value="FLAGELLAR PROTEIN"/>
    <property type="match status" value="1"/>
</dbReference>
<comment type="caution">
    <text evidence="5">The sequence shown here is derived from an EMBL/GenBank/DDBJ whole genome shotgun (WGS) entry which is preliminary data.</text>
</comment>
<dbReference type="AlphaFoldDB" id="A0A3D9I7J0"/>
<dbReference type="SUPFAM" id="SSF117143">
    <property type="entry name" value="Flagellar hook protein flgE"/>
    <property type="match status" value="1"/>
</dbReference>
<organism evidence="5 6">
    <name type="scientific">Cohnella lupini</name>
    <dbReference type="NCBI Taxonomy" id="1294267"/>
    <lineage>
        <taxon>Bacteria</taxon>
        <taxon>Bacillati</taxon>
        <taxon>Bacillota</taxon>
        <taxon>Bacilli</taxon>
        <taxon>Bacillales</taxon>
        <taxon>Paenibacillaceae</taxon>
        <taxon>Cohnella</taxon>
    </lineage>
</organism>
<dbReference type="PANTHER" id="PTHR30435:SF19">
    <property type="entry name" value="FLAGELLAR BASAL-BODY ROD PROTEIN FLGG"/>
    <property type="match status" value="1"/>
</dbReference>
<reference evidence="5 6" key="1">
    <citation type="submission" date="2018-07" db="EMBL/GenBank/DDBJ databases">
        <title>Genomic Encyclopedia of Type Strains, Phase III (KMG-III): the genomes of soil and plant-associated and newly described type strains.</title>
        <authorList>
            <person name="Whitman W."/>
        </authorList>
    </citation>
    <scope>NUCLEOTIDE SEQUENCE [LARGE SCALE GENOMIC DNA]</scope>
    <source>
        <strain evidence="5 6">CECT 8236</strain>
    </source>
</reference>
<dbReference type="Proteomes" id="UP000256869">
    <property type="component" value="Unassembled WGS sequence"/>
</dbReference>
<dbReference type="InterPro" id="IPR019776">
    <property type="entry name" value="Flagellar_basal_body_rod_CS"/>
</dbReference>
<feature type="domain" description="Flagellar basal-body/hook protein C-terminal" evidence="3">
    <location>
        <begin position="239"/>
        <end position="283"/>
    </location>
</feature>
<feature type="domain" description="Flagellar hook protein FlgE/F/G-like D1" evidence="4">
    <location>
        <begin position="124"/>
        <end position="183"/>
    </location>
</feature>
<sequence length="288" mass="31077">MLRGLYTAASGMLAQQRRHDTITNNIANLNTPGFKSSNAVTRTFPEMLISVMGGANPPQGSLGKLSLGVFAEENLMQMSQGDLQQTYRSQDMALVSDILVDGTPFDASGKYVNEDGEVSYKPQAFFSVLSAQGEEEYTRDGSFKTAPDGMLLTSDGLQVVGTDGQPIFVNVSWEQVAVSGDGRLLSAVDGLPLDGAPQLRIMRVDNPNLLIRQGDGRFSYAGEPAGIRQIAAEERVDVRQGYLERSNVDAAQASVDLMAALRAYEANQKVIQAYDSSLQKTVNDVGRV</sequence>
<dbReference type="OrthoDB" id="9800375at2"/>
<keyword evidence="6" id="KW-1185">Reference proteome</keyword>
<evidence type="ECO:0000259" key="4">
    <source>
        <dbReference type="Pfam" id="PF22692"/>
    </source>
</evidence>
<evidence type="ECO:0000256" key="1">
    <source>
        <dbReference type="ARBA" id="ARBA00009677"/>
    </source>
</evidence>
<feature type="domain" description="Flagellar basal body rod protein N-terminal" evidence="2">
    <location>
        <begin position="5"/>
        <end position="35"/>
    </location>
</feature>
<protein>
    <submittedName>
        <fullName evidence="5">Flagellar basal-body rod protein FlgG</fullName>
    </submittedName>
</protein>
<dbReference type="EMBL" id="QRDY01000010">
    <property type="protein sequence ID" value="RED57661.1"/>
    <property type="molecule type" value="Genomic_DNA"/>
</dbReference>
<dbReference type="Pfam" id="PF22692">
    <property type="entry name" value="LlgE_F_G_D1"/>
    <property type="match status" value="1"/>
</dbReference>